<organism evidence="2 3">
    <name type="scientific">Lacticaseibacillus mingshuiensis</name>
    <dbReference type="NCBI Taxonomy" id="2799574"/>
    <lineage>
        <taxon>Bacteria</taxon>
        <taxon>Bacillati</taxon>
        <taxon>Bacillota</taxon>
        <taxon>Bacilli</taxon>
        <taxon>Lactobacillales</taxon>
        <taxon>Lactobacillaceae</taxon>
        <taxon>Lacticaseibacillus</taxon>
    </lineage>
</organism>
<dbReference type="Proteomes" id="UP001597196">
    <property type="component" value="Unassembled WGS sequence"/>
</dbReference>
<comment type="caution">
    <text evidence="2">The sequence shown here is derived from an EMBL/GenBank/DDBJ whole genome shotgun (WGS) entry which is preliminary data.</text>
</comment>
<evidence type="ECO:0000259" key="1">
    <source>
        <dbReference type="Pfam" id="PF13472"/>
    </source>
</evidence>
<dbReference type="RefSeq" id="WP_203628381.1">
    <property type="nucleotide sequence ID" value="NZ_BOLQ01000025.1"/>
</dbReference>
<accession>A0ABW4CFU2</accession>
<dbReference type="Pfam" id="PF13472">
    <property type="entry name" value="Lipase_GDSL_2"/>
    <property type="match status" value="1"/>
</dbReference>
<feature type="domain" description="SGNH hydrolase-type esterase" evidence="1">
    <location>
        <begin position="11"/>
        <end position="214"/>
    </location>
</feature>
<protein>
    <submittedName>
        <fullName evidence="2">SGNH/GDSL hydrolase family protein</fullName>
    </submittedName>
</protein>
<keyword evidence="2" id="KW-0378">Hydrolase</keyword>
<evidence type="ECO:0000313" key="3">
    <source>
        <dbReference type="Proteomes" id="UP001597196"/>
    </source>
</evidence>
<dbReference type="Gene3D" id="3.40.50.1110">
    <property type="entry name" value="SGNH hydrolase"/>
    <property type="match status" value="1"/>
</dbReference>
<dbReference type="SUPFAM" id="SSF52266">
    <property type="entry name" value="SGNH hydrolase"/>
    <property type="match status" value="1"/>
</dbReference>
<sequence length="227" mass="24894">MNLTGKMLYSFGDSLIAGHELNYGLLDDLAARHQLAWQNFAQNGATVVPTKPTDHTWPSDNQVPDIAAQVQGAPSEQPNLIIFDGLVNDCMSYIGQLRAIGAPALGYADADFDRDTFAGAFEHACWTMRQKYPAVPILYVSVHHMPNIPQPLQDQAHALATLLCAKWAFPVVDVYRAGTINTCLPAMADQFSYNGRPVFHGGDGTHLNKLGYQRYYTPMLEAALATV</sequence>
<dbReference type="EMBL" id="JBHTOC010000006">
    <property type="protein sequence ID" value="MFD1429670.1"/>
    <property type="molecule type" value="Genomic_DNA"/>
</dbReference>
<proteinExistence type="predicted"/>
<dbReference type="InterPro" id="IPR013830">
    <property type="entry name" value="SGNH_hydro"/>
</dbReference>
<keyword evidence="3" id="KW-1185">Reference proteome</keyword>
<reference evidence="3" key="1">
    <citation type="journal article" date="2019" name="Int. J. Syst. Evol. Microbiol.">
        <title>The Global Catalogue of Microorganisms (GCM) 10K type strain sequencing project: providing services to taxonomists for standard genome sequencing and annotation.</title>
        <authorList>
            <consortium name="The Broad Institute Genomics Platform"/>
            <consortium name="The Broad Institute Genome Sequencing Center for Infectious Disease"/>
            <person name="Wu L."/>
            <person name="Ma J."/>
        </authorList>
    </citation>
    <scope>NUCLEOTIDE SEQUENCE [LARGE SCALE GENOMIC DNA]</scope>
    <source>
        <strain evidence="3">CCM 8980</strain>
    </source>
</reference>
<name>A0ABW4CFU2_9LACO</name>
<evidence type="ECO:0000313" key="2">
    <source>
        <dbReference type="EMBL" id="MFD1429670.1"/>
    </source>
</evidence>
<dbReference type="InterPro" id="IPR036514">
    <property type="entry name" value="SGNH_hydro_sf"/>
</dbReference>
<dbReference type="GO" id="GO:0016787">
    <property type="term" value="F:hydrolase activity"/>
    <property type="evidence" value="ECO:0007669"/>
    <property type="project" value="UniProtKB-KW"/>
</dbReference>
<gene>
    <name evidence="2" type="ORF">ACFQ4P_05340</name>
</gene>